<gene>
    <name evidence="1" type="ORF">NOO_LOCUS12921</name>
</gene>
<dbReference type="STRING" id="42157.A0A182EXL8"/>
<protein>
    <submittedName>
        <fullName evidence="3">Prophage protein</fullName>
    </submittedName>
</protein>
<reference evidence="3" key="1">
    <citation type="submission" date="2016-06" db="UniProtKB">
        <authorList>
            <consortium name="WormBaseParasite"/>
        </authorList>
    </citation>
    <scope>IDENTIFICATION</scope>
</reference>
<organism evidence="3">
    <name type="scientific">Onchocerca ochengi</name>
    <name type="common">Filarial nematode worm</name>
    <dbReference type="NCBI Taxonomy" id="42157"/>
    <lineage>
        <taxon>Eukaryota</taxon>
        <taxon>Metazoa</taxon>
        <taxon>Ecdysozoa</taxon>
        <taxon>Nematoda</taxon>
        <taxon>Chromadorea</taxon>
        <taxon>Rhabditida</taxon>
        <taxon>Spirurina</taxon>
        <taxon>Spiruromorpha</taxon>
        <taxon>Filarioidea</taxon>
        <taxon>Onchocercidae</taxon>
        <taxon>Onchocerca</taxon>
    </lineage>
</organism>
<dbReference type="OrthoDB" id="372421at2759"/>
<name>A0A182EXL8_ONCOC</name>
<evidence type="ECO:0000313" key="3">
    <source>
        <dbReference type="WBParaSite" id="nOo.2.0.1.t12921-RA"/>
    </source>
</evidence>
<dbReference type="WBParaSite" id="nOo.2.0.1.t12921-RA">
    <property type="protein sequence ID" value="nOo.2.0.1.t12921-RA"/>
    <property type="gene ID" value="nOo.2.0.1.g12921"/>
</dbReference>
<evidence type="ECO:0000313" key="1">
    <source>
        <dbReference type="EMBL" id="VDN00297.1"/>
    </source>
</evidence>
<sequence length="58" mass="6353">MSTSKKCIIPIARDTSPSRTLSFTTLTDGKEGTHMSLSVEELALLDEIQRRGRDNSSA</sequence>
<keyword evidence="2" id="KW-1185">Reference proteome</keyword>
<reference evidence="1 2" key="2">
    <citation type="submission" date="2018-08" db="EMBL/GenBank/DDBJ databases">
        <authorList>
            <person name="Laetsch R D."/>
            <person name="Stevens L."/>
            <person name="Kumar S."/>
            <person name="Blaxter L. M."/>
        </authorList>
    </citation>
    <scope>NUCLEOTIDE SEQUENCE [LARGE SCALE GENOMIC DNA]</scope>
</reference>
<dbReference type="EMBL" id="UYRW01012585">
    <property type="protein sequence ID" value="VDN00297.1"/>
    <property type="molecule type" value="Genomic_DNA"/>
</dbReference>
<evidence type="ECO:0000313" key="2">
    <source>
        <dbReference type="Proteomes" id="UP000271087"/>
    </source>
</evidence>
<proteinExistence type="predicted"/>
<dbReference type="AlphaFoldDB" id="A0A182EXL8"/>
<dbReference type="Proteomes" id="UP000271087">
    <property type="component" value="Unassembled WGS sequence"/>
</dbReference>
<accession>A0A182EXL8</accession>